<dbReference type="PANTHER" id="PTHR33065">
    <property type="entry name" value="OS07G0486400 PROTEIN"/>
    <property type="match status" value="1"/>
</dbReference>
<keyword evidence="3" id="KW-1185">Reference proteome</keyword>
<protein>
    <recommendedName>
        <fullName evidence="1">DUF6598 domain-containing protein</fullName>
    </recommendedName>
</protein>
<dbReference type="Proteomes" id="UP000324897">
    <property type="component" value="Chromosome 7"/>
</dbReference>
<dbReference type="Gramene" id="TVU18189">
    <property type="protein sequence ID" value="TVU18189"/>
    <property type="gene ID" value="EJB05_34269"/>
</dbReference>
<proteinExistence type="predicted"/>
<dbReference type="EMBL" id="RWGY01000029">
    <property type="protein sequence ID" value="TVU18189.1"/>
    <property type="molecule type" value="Genomic_DNA"/>
</dbReference>
<dbReference type="OrthoDB" id="631772at2759"/>
<reference evidence="2 3" key="1">
    <citation type="journal article" date="2019" name="Sci. Rep.">
        <title>A high-quality genome of Eragrostis curvula grass provides insights into Poaceae evolution and supports new strategies to enhance forage quality.</title>
        <authorList>
            <person name="Carballo J."/>
            <person name="Santos B.A.C.M."/>
            <person name="Zappacosta D."/>
            <person name="Garbus I."/>
            <person name="Selva J.P."/>
            <person name="Gallo C.A."/>
            <person name="Diaz A."/>
            <person name="Albertini E."/>
            <person name="Caccamo M."/>
            <person name="Echenique V."/>
        </authorList>
    </citation>
    <scope>NUCLEOTIDE SEQUENCE [LARGE SCALE GENOMIC DNA]</scope>
    <source>
        <strain evidence="3">cv. Victoria</strain>
        <tissue evidence="2">Leaf</tissue>
    </source>
</reference>
<evidence type="ECO:0000259" key="1">
    <source>
        <dbReference type="Pfam" id="PF20241"/>
    </source>
</evidence>
<name>A0A5J9U3E9_9POAL</name>
<comment type="caution">
    <text evidence="2">The sequence shown here is derived from an EMBL/GenBank/DDBJ whole genome shotgun (WGS) entry which is preliminary data.</text>
</comment>
<dbReference type="InterPro" id="IPR046533">
    <property type="entry name" value="DUF6598"/>
</dbReference>
<dbReference type="Pfam" id="PF20241">
    <property type="entry name" value="DUF6598"/>
    <property type="match status" value="1"/>
</dbReference>
<accession>A0A5J9U3E9</accession>
<dbReference type="AlphaFoldDB" id="A0A5J9U3E9"/>
<feature type="non-terminal residue" evidence="2">
    <location>
        <position position="1"/>
    </location>
</feature>
<sequence length="370" mass="42257">MTTTTAARRWQGWIPSSWTRRRRWQAWSPCSSTRRRRWRWLTIRGEQEAFRQEQLVRDRMDRVTSYDPKQGGRYYTRFGFYDLDTFDPEEESPLGPMRYTDRVYQGGDDAELVLYPGINVLSVKIVSLDYFKFPIHVYGTVVARDSVDCKCVYLFRRDSDDCQVINSESNYGTDNLFSGLNFRTKENEQSPNRGLVLVDDTIVEIDLKIKDPRWQMGIDLSKGFVSVRGIIRRLEDVVESKCHDSRLSTVEVTSAVTKDAVEATIVIDVLQGQFDGKITARTASIPERLVLYDGKVAGTKGIRCCDGAIQLLRPVVTVDVNDMLIIVAETGDGNAKRTVEFTPRINGWSENVCAVGVTNMRVKVAWSIIY</sequence>
<organism evidence="2 3">
    <name type="scientific">Eragrostis curvula</name>
    <name type="common">weeping love grass</name>
    <dbReference type="NCBI Taxonomy" id="38414"/>
    <lineage>
        <taxon>Eukaryota</taxon>
        <taxon>Viridiplantae</taxon>
        <taxon>Streptophyta</taxon>
        <taxon>Embryophyta</taxon>
        <taxon>Tracheophyta</taxon>
        <taxon>Spermatophyta</taxon>
        <taxon>Magnoliopsida</taxon>
        <taxon>Liliopsida</taxon>
        <taxon>Poales</taxon>
        <taxon>Poaceae</taxon>
        <taxon>PACMAD clade</taxon>
        <taxon>Chloridoideae</taxon>
        <taxon>Eragrostideae</taxon>
        <taxon>Eragrostidinae</taxon>
        <taxon>Eragrostis</taxon>
    </lineage>
</organism>
<gene>
    <name evidence="2" type="ORF">EJB05_34269</name>
</gene>
<dbReference type="PANTHER" id="PTHR33065:SF64">
    <property type="entry name" value="OS05G0109100 PROTEIN"/>
    <property type="match status" value="1"/>
</dbReference>
<evidence type="ECO:0000313" key="2">
    <source>
        <dbReference type="EMBL" id="TVU18189.1"/>
    </source>
</evidence>
<evidence type="ECO:0000313" key="3">
    <source>
        <dbReference type="Proteomes" id="UP000324897"/>
    </source>
</evidence>
<feature type="domain" description="DUF6598" evidence="1">
    <location>
        <begin position="118"/>
        <end position="364"/>
    </location>
</feature>